<dbReference type="SUPFAM" id="SSF51366">
    <property type="entry name" value="Ribulose-phoshate binding barrel"/>
    <property type="match status" value="1"/>
</dbReference>
<dbReference type="Gene3D" id="3.20.20.70">
    <property type="entry name" value="Aldolase class I"/>
    <property type="match status" value="1"/>
</dbReference>
<accession>A0A0G1CGL5</accession>
<evidence type="ECO:0000256" key="2">
    <source>
        <dbReference type="ARBA" id="ARBA00001947"/>
    </source>
</evidence>
<evidence type="ECO:0000256" key="4">
    <source>
        <dbReference type="ARBA" id="ARBA00011738"/>
    </source>
</evidence>
<dbReference type="GO" id="GO:0006091">
    <property type="term" value="P:generation of precursor metabolites and energy"/>
    <property type="evidence" value="ECO:0007669"/>
    <property type="project" value="UniProtKB-ARBA"/>
</dbReference>
<comment type="cofactor">
    <cofactor evidence="2">
        <name>Zn(2+)</name>
        <dbReference type="ChEBI" id="CHEBI:29105"/>
    </cofactor>
</comment>
<keyword evidence="5" id="KW-0479">Metal-binding</keyword>
<dbReference type="EMBL" id="LCDF01000005">
    <property type="protein sequence ID" value="KKS48708.1"/>
    <property type="molecule type" value="Genomic_DNA"/>
</dbReference>
<dbReference type="InterPro" id="IPR000056">
    <property type="entry name" value="Ribul_P_3_epim-like"/>
</dbReference>
<evidence type="ECO:0000256" key="7">
    <source>
        <dbReference type="ARBA" id="ARBA00023004"/>
    </source>
</evidence>
<dbReference type="GO" id="GO:0046496">
    <property type="term" value="P:nicotinamide nucleotide metabolic process"/>
    <property type="evidence" value="ECO:0007669"/>
    <property type="project" value="UniProtKB-ARBA"/>
</dbReference>
<dbReference type="GO" id="GO:0046872">
    <property type="term" value="F:metal ion binding"/>
    <property type="evidence" value="ECO:0007669"/>
    <property type="project" value="UniProtKB-KW"/>
</dbReference>
<comment type="caution">
    <text evidence="11">The sequence shown here is derived from an EMBL/GenBank/DDBJ whole genome shotgun (WGS) entry which is preliminary data.</text>
</comment>
<evidence type="ECO:0000256" key="9">
    <source>
        <dbReference type="ARBA" id="ARBA00023235"/>
    </source>
</evidence>
<evidence type="ECO:0000256" key="10">
    <source>
        <dbReference type="ARBA" id="ARBA00023277"/>
    </source>
</evidence>
<evidence type="ECO:0000313" key="11">
    <source>
        <dbReference type="EMBL" id="KKS48708.1"/>
    </source>
</evidence>
<dbReference type="GO" id="GO:0005975">
    <property type="term" value="P:carbohydrate metabolic process"/>
    <property type="evidence" value="ECO:0007669"/>
    <property type="project" value="InterPro"/>
</dbReference>
<comment type="cofactor">
    <cofactor evidence="3">
        <name>Fe(2+)</name>
        <dbReference type="ChEBI" id="CHEBI:29033"/>
    </cofactor>
</comment>
<evidence type="ECO:0000256" key="8">
    <source>
        <dbReference type="ARBA" id="ARBA00023211"/>
    </source>
</evidence>
<dbReference type="STRING" id="1618659.UV11_C0005G0027"/>
<proteinExistence type="predicted"/>
<evidence type="ECO:0000313" key="12">
    <source>
        <dbReference type="Proteomes" id="UP000034036"/>
    </source>
</evidence>
<dbReference type="InterPro" id="IPR011060">
    <property type="entry name" value="RibuloseP-bd_barrel"/>
</dbReference>
<evidence type="ECO:0000256" key="1">
    <source>
        <dbReference type="ARBA" id="ARBA00001936"/>
    </source>
</evidence>
<protein>
    <submittedName>
        <fullName evidence="11">Ribulose-phosphate 3-epimerase</fullName>
    </submittedName>
</protein>
<dbReference type="Proteomes" id="UP000034036">
    <property type="component" value="Unassembled WGS sequence"/>
</dbReference>
<comment type="subunit">
    <text evidence="4">Homodimer.</text>
</comment>
<evidence type="ECO:0000256" key="6">
    <source>
        <dbReference type="ARBA" id="ARBA00022833"/>
    </source>
</evidence>
<reference evidence="11 12" key="1">
    <citation type="journal article" date="2015" name="Nature">
        <title>rRNA introns, odd ribosomes, and small enigmatic genomes across a large radiation of phyla.</title>
        <authorList>
            <person name="Brown C.T."/>
            <person name="Hug L.A."/>
            <person name="Thomas B.C."/>
            <person name="Sharon I."/>
            <person name="Castelle C.J."/>
            <person name="Singh A."/>
            <person name="Wilkins M.J."/>
            <person name="Williams K.H."/>
            <person name="Banfield J.F."/>
        </authorList>
    </citation>
    <scope>NUCLEOTIDE SEQUENCE [LARGE SCALE GENOMIC DNA]</scope>
</reference>
<dbReference type="InterPro" id="IPR013785">
    <property type="entry name" value="Aldolase_TIM"/>
</dbReference>
<keyword evidence="6" id="KW-0862">Zinc</keyword>
<keyword evidence="9" id="KW-0413">Isomerase</keyword>
<dbReference type="AlphaFoldDB" id="A0A0G1CGL5"/>
<keyword evidence="8" id="KW-0464">Manganese</keyword>
<dbReference type="GO" id="GO:0006163">
    <property type="term" value="P:purine nucleotide metabolic process"/>
    <property type="evidence" value="ECO:0007669"/>
    <property type="project" value="UniProtKB-ARBA"/>
</dbReference>
<sequence>MVEVIPSIDVESFDEVKKRIRAVAPYVKWAHIDVSDGGFTGGYKSWHYFKDLIGFKAPVKLEIHLMINEMDFRWRDWVLTSADRLIFHLEAAHDPAFVITKIRENKKQVGLAIRPETAWQVIDPFADDVNLIQTLAVSPGPSGQGFKNEILDKITHLRRIHPRLIIEADGGMNPATAKKCVHAGANLLVSGNYIFNPPFGEIDIKRSIQDLKNWSS</sequence>
<evidence type="ECO:0000256" key="5">
    <source>
        <dbReference type="ARBA" id="ARBA00022723"/>
    </source>
</evidence>
<name>A0A0G1CGL5_9BACT</name>
<dbReference type="GO" id="GO:1901135">
    <property type="term" value="P:carbohydrate derivative metabolic process"/>
    <property type="evidence" value="ECO:0007669"/>
    <property type="project" value="UniProtKB-ARBA"/>
</dbReference>
<dbReference type="GO" id="GO:0016857">
    <property type="term" value="F:racemase and epimerase activity, acting on carbohydrates and derivatives"/>
    <property type="evidence" value="ECO:0007669"/>
    <property type="project" value="InterPro"/>
</dbReference>
<dbReference type="PANTHER" id="PTHR11749">
    <property type="entry name" value="RIBULOSE-5-PHOSPHATE-3-EPIMERASE"/>
    <property type="match status" value="1"/>
</dbReference>
<organism evidence="11 12">
    <name type="scientific">Candidatus Giovannonibacteria bacterium GW2011_GWF2_42_19</name>
    <dbReference type="NCBI Taxonomy" id="1618659"/>
    <lineage>
        <taxon>Bacteria</taxon>
        <taxon>Candidatus Giovannoniibacteriota</taxon>
    </lineage>
</organism>
<keyword evidence="10" id="KW-0119">Carbohydrate metabolism</keyword>
<dbReference type="Pfam" id="PF00834">
    <property type="entry name" value="Ribul_P_3_epim"/>
    <property type="match status" value="1"/>
</dbReference>
<keyword evidence="7" id="KW-0408">Iron</keyword>
<dbReference type="FunFam" id="3.20.20.70:FF:000191">
    <property type="entry name" value="ribulose-phosphate 3-epimerase isoform X2"/>
    <property type="match status" value="1"/>
</dbReference>
<gene>
    <name evidence="11" type="ORF">UV11_C0005G0027</name>
</gene>
<evidence type="ECO:0000256" key="3">
    <source>
        <dbReference type="ARBA" id="ARBA00001954"/>
    </source>
</evidence>
<comment type="cofactor">
    <cofactor evidence="1">
        <name>Mn(2+)</name>
        <dbReference type="ChEBI" id="CHEBI:29035"/>
    </cofactor>
</comment>